<keyword evidence="2" id="KW-1185">Reference proteome</keyword>
<sequence length="142" mass="15799">MTEIKVLEVALVQRLKRNHSSLGSRPVTGMSGRPFNKTNIKEHKMTVMFTRIGTPHAGHQQDALVYAKKRCEAVNQVYALHAQVYARFGGPAGQVVMLETFENMAALEKLKMATMDPANNAKIPAAPEGVFQSVEEHIWIKL</sequence>
<proteinExistence type="predicted"/>
<dbReference type="RefSeq" id="WP_340344063.1">
    <property type="nucleotide sequence ID" value="NZ_JBBKZT010000009.1"/>
</dbReference>
<evidence type="ECO:0008006" key="3">
    <source>
        <dbReference type="Google" id="ProtNLM"/>
    </source>
</evidence>
<reference evidence="1 2" key="1">
    <citation type="submission" date="2024-03" db="EMBL/GenBank/DDBJ databases">
        <title>Novel species of the genus Variovorax.</title>
        <authorList>
            <person name="Liu Q."/>
            <person name="Xin Y.-H."/>
        </authorList>
    </citation>
    <scope>NUCLEOTIDE SEQUENCE [LARGE SCALE GENOMIC DNA]</scope>
    <source>
        <strain evidence="1 2">KACC 18900</strain>
    </source>
</reference>
<name>A0ABU8WN26_9BURK</name>
<protein>
    <recommendedName>
        <fullName evidence="3">ABM domain-containing protein</fullName>
    </recommendedName>
</protein>
<organism evidence="1 2">
    <name type="scientific">Variovorax rhizosphaerae</name>
    <dbReference type="NCBI Taxonomy" id="1836200"/>
    <lineage>
        <taxon>Bacteria</taxon>
        <taxon>Pseudomonadati</taxon>
        <taxon>Pseudomonadota</taxon>
        <taxon>Betaproteobacteria</taxon>
        <taxon>Burkholderiales</taxon>
        <taxon>Comamonadaceae</taxon>
        <taxon>Variovorax</taxon>
    </lineage>
</organism>
<dbReference type="Proteomes" id="UP001385892">
    <property type="component" value="Unassembled WGS sequence"/>
</dbReference>
<evidence type="ECO:0000313" key="2">
    <source>
        <dbReference type="Proteomes" id="UP001385892"/>
    </source>
</evidence>
<dbReference type="EMBL" id="JBBKZT010000009">
    <property type="protein sequence ID" value="MEJ8848928.1"/>
    <property type="molecule type" value="Genomic_DNA"/>
</dbReference>
<comment type="caution">
    <text evidence="1">The sequence shown here is derived from an EMBL/GenBank/DDBJ whole genome shotgun (WGS) entry which is preliminary data.</text>
</comment>
<evidence type="ECO:0000313" key="1">
    <source>
        <dbReference type="EMBL" id="MEJ8848928.1"/>
    </source>
</evidence>
<gene>
    <name evidence="1" type="ORF">WKW82_19875</name>
</gene>
<accession>A0ABU8WN26</accession>